<evidence type="ECO:0000256" key="3">
    <source>
        <dbReference type="ARBA" id="ARBA00022490"/>
    </source>
</evidence>
<evidence type="ECO:0000256" key="2">
    <source>
        <dbReference type="ARBA" id="ARBA00008642"/>
    </source>
</evidence>
<dbReference type="OrthoDB" id="9815506at2"/>
<keyword evidence="8" id="KW-0275">Fatty acid biosynthesis</keyword>
<feature type="domain" description="Beta-ketoacyl-[acyl-carrier-protein] synthase III N-terminal" evidence="11">
    <location>
        <begin position="115"/>
        <end position="192"/>
    </location>
</feature>
<evidence type="ECO:0000259" key="11">
    <source>
        <dbReference type="Pfam" id="PF08545"/>
    </source>
</evidence>
<dbReference type="STRING" id="247156.NFA_49790"/>
<dbReference type="PANTHER" id="PTHR34069">
    <property type="entry name" value="3-OXOACYL-[ACYL-CARRIER-PROTEIN] SYNTHASE 3"/>
    <property type="match status" value="1"/>
</dbReference>
<sequence>MTATSSETATRAGMLMIGSYRPHRVISNSDLAPHLGVDDEWIRTRTGITERRFAGPEETVVTMAVRAADSALTAAGVAATEVDVLMLATSTHLNQTPAAAPIVAAELGCSGPAAFDISAGCSGLAHGVGQAAALINAGQADTVLVIGSEKLSHVVDPDERAVAPIFGDGAGAVLIGRTESGHIRKTVWGSDGRQARLIRQEPTWEQQRAAPADTPTPMLRMEGTEVFRWATAAVPQIVEEIAAAGGVGLDEIEVFIPHQANLRIIDGVVRKLGWRDDSVVVADDVRRAGNTSAAALPLAIDDLISSGRAKPGQLALQVSFGAGLSYAGQVFELPRVA</sequence>
<dbReference type="SUPFAM" id="SSF53901">
    <property type="entry name" value="Thiolase-like"/>
    <property type="match status" value="1"/>
</dbReference>
<dbReference type="CDD" id="cd00830">
    <property type="entry name" value="KAS_III"/>
    <property type="match status" value="1"/>
</dbReference>
<dbReference type="EMBL" id="AP006618">
    <property type="protein sequence ID" value="BAD59831.1"/>
    <property type="molecule type" value="Genomic_DNA"/>
</dbReference>
<dbReference type="GO" id="GO:0006633">
    <property type="term" value="P:fatty acid biosynthetic process"/>
    <property type="evidence" value="ECO:0007669"/>
    <property type="project" value="UniProtKB-KW"/>
</dbReference>
<feature type="domain" description="Beta-ketoacyl-[acyl-carrier-protein] synthase III C-terminal" evidence="10">
    <location>
        <begin position="245"/>
        <end position="332"/>
    </location>
</feature>
<keyword evidence="9" id="KW-0012">Acyltransferase</keyword>
<gene>
    <name evidence="12" type="primary">fabH2</name>
    <name evidence="12" type="ordered locus">NFA_49790</name>
</gene>
<evidence type="ECO:0000256" key="4">
    <source>
        <dbReference type="ARBA" id="ARBA00022516"/>
    </source>
</evidence>
<dbReference type="InterPro" id="IPR013747">
    <property type="entry name" value="ACP_syn_III_C"/>
</dbReference>
<keyword evidence="5" id="KW-0808">Transferase</keyword>
<evidence type="ECO:0000313" key="13">
    <source>
        <dbReference type="Proteomes" id="UP000006820"/>
    </source>
</evidence>
<dbReference type="InterPro" id="IPR004655">
    <property type="entry name" value="FabH"/>
</dbReference>
<dbReference type="NCBIfam" id="TIGR00747">
    <property type="entry name" value="fabH"/>
    <property type="match status" value="1"/>
</dbReference>
<evidence type="ECO:0000256" key="9">
    <source>
        <dbReference type="ARBA" id="ARBA00023315"/>
    </source>
</evidence>
<dbReference type="NCBIfam" id="NF006829">
    <property type="entry name" value="PRK09352.1"/>
    <property type="match status" value="1"/>
</dbReference>
<evidence type="ECO:0000256" key="1">
    <source>
        <dbReference type="ARBA" id="ARBA00005189"/>
    </source>
</evidence>
<proteinExistence type="inferred from homology"/>
<dbReference type="AlphaFoldDB" id="Q5YPR0"/>
<keyword evidence="7" id="KW-0443">Lipid metabolism</keyword>
<protein>
    <submittedName>
        <fullName evidence="12">Putative 3-oxoacyl-ACP synthase</fullName>
    </submittedName>
</protein>
<dbReference type="KEGG" id="nfa:NFA_49790"/>
<dbReference type="InterPro" id="IPR016039">
    <property type="entry name" value="Thiolase-like"/>
</dbReference>
<dbReference type="eggNOG" id="COG0332">
    <property type="taxonomic scope" value="Bacteria"/>
</dbReference>
<dbReference type="Gene3D" id="3.40.47.10">
    <property type="match status" value="2"/>
</dbReference>
<reference evidence="12 13" key="1">
    <citation type="journal article" date="2004" name="Proc. Natl. Acad. Sci. U.S.A.">
        <title>The complete genomic sequence of Nocardia farcinica IFM 10152.</title>
        <authorList>
            <person name="Ishikawa J."/>
            <person name="Yamashita A."/>
            <person name="Mikami Y."/>
            <person name="Hoshino Y."/>
            <person name="Kurita H."/>
            <person name="Hotta K."/>
            <person name="Shiba T."/>
            <person name="Hattori M."/>
        </authorList>
    </citation>
    <scope>NUCLEOTIDE SEQUENCE [LARGE SCALE GENOMIC DNA]</scope>
    <source>
        <strain evidence="12 13">IFM 10152</strain>
    </source>
</reference>
<comment type="pathway">
    <text evidence="1">Lipid metabolism.</text>
</comment>
<dbReference type="HOGENOM" id="CLU_039592_4_0_11"/>
<dbReference type="Proteomes" id="UP000006820">
    <property type="component" value="Chromosome"/>
</dbReference>
<keyword evidence="13" id="KW-1185">Reference proteome</keyword>
<evidence type="ECO:0000313" key="12">
    <source>
        <dbReference type="EMBL" id="BAD59831.1"/>
    </source>
</evidence>
<dbReference type="Pfam" id="PF08545">
    <property type="entry name" value="ACP_syn_III"/>
    <property type="match status" value="1"/>
</dbReference>
<organism evidence="12 13">
    <name type="scientific">Nocardia farcinica (strain IFM 10152)</name>
    <dbReference type="NCBI Taxonomy" id="247156"/>
    <lineage>
        <taxon>Bacteria</taxon>
        <taxon>Bacillati</taxon>
        <taxon>Actinomycetota</taxon>
        <taxon>Actinomycetes</taxon>
        <taxon>Mycobacteriales</taxon>
        <taxon>Nocardiaceae</taxon>
        <taxon>Nocardia</taxon>
    </lineage>
</organism>
<dbReference type="InterPro" id="IPR013751">
    <property type="entry name" value="ACP_syn_III_N"/>
</dbReference>
<evidence type="ECO:0000256" key="6">
    <source>
        <dbReference type="ARBA" id="ARBA00022832"/>
    </source>
</evidence>
<dbReference type="Pfam" id="PF08541">
    <property type="entry name" value="ACP_syn_III_C"/>
    <property type="match status" value="1"/>
</dbReference>
<evidence type="ECO:0000256" key="8">
    <source>
        <dbReference type="ARBA" id="ARBA00023160"/>
    </source>
</evidence>
<accession>Q5YPR0</accession>
<name>Q5YPR0_NOCFA</name>
<dbReference type="PANTHER" id="PTHR34069:SF2">
    <property type="entry name" value="BETA-KETOACYL-[ACYL-CARRIER-PROTEIN] SYNTHASE III"/>
    <property type="match status" value="1"/>
</dbReference>
<dbReference type="GO" id="GO:0004315">
    <property type="term" value="F:3-oxoacyl-[acyl-carrier-protein] synthase activity"/>
    <property type="evidence" value="ECO:0007669"/>
    <property type="project" value="InterPro"/>
</dbReference>
<comment type="similarity">
    <text evidence="2">Belongs to the thiolase-like superfamily. FabH family.</text>
</comment>
<evidence type="ECO:0000256" key="7">
    <source>
        <dbReference type="ARBA" id="ARBA00023098"/>
    </source>
</evidence>
<evidence type="ECO:0000259" key="10">
    <source>
        <dbReference type="Pfam" id="PF08541"/>
    </source>
</evidence>
<keyword evidence="3" id="KW-0963">Cytoplasm</keyword>
<dbReference type="GeneID" id="61135564"/>
<dbReference type="GO" id="GO:0044550">
    <property type="term" value="P:secondary metabolite biosynthetic process"/>
    <property type="evidence" value="ECO:0007669"/>
    <property type="project" value="TreeGrafter"/>
</dbReference>
<evidence type="ECO:0000256" key="5">
    <source>
        <dbReference type="ARBA" id="ARBA00022679"/>
    </source>
</evidence>
<keyword evidence="6" id="KW-0276">Fatty acid metabolism</keyword>
<keyword evidence="4" id="KW-0444">Lipid biosynthesis</keyword>
<dbReference type="RefSeq" id="WP_011211514.1">
    <property type="nucleotide sequence ID" value="NC_006361.1"/>
</dbReference>